<dbReference type="Proteomes" id="UP000244773">
    <property type="component" value="Segment"/>
</dbReference>
<reference evidence="1" key="1">
    <citation type="journal article" date="2018" name="Virology">
        <title>A giant virus infecting green algae encodes key fermentation genes.</title>
        <authorList>
            <person name="Schvarcz C.R."/>
            <person name="Steward G.F."/>
        </authorList>
    </citation>
    <scope>NUCLEOTIDE SEQUENCE [LARGE SCALE GENOMIC DNA]</scope>
</reference>
<protein>
    <submittedName>
        <fullName evidence="1">Uncharacterized protein</fullName>
    </submittedName>
</protein>
<evidence type="ECO:0000313" key="2">
    <source>
        <dbReference type="Proteomes" id="UP000244773"/>
    </source>
</evidence>
<organism evidence="1">
    <name type="scientific">Tetraselmis virus 1</name>
    <dbReference type="NCBI Taxonomy" id="2060617"/>
    <lineage>
        <taxon>Viruses</taxon>
        <taxon>Varidnaviria</taxon>
        <taxon>Bamfordvirae</taxon>
        <taxon>Nucleocytoviricota</taxon>
        <taxon>Megaviricetes</taxon>
        <taxon>Imitervirales</taxon>
        <taxon>Allomimiviridae</taxon>
        <taxon>Oceanusvirus</taxon>
        <taxon>Oceanusvirus kaneohense</taxon>
    </lineage>
</organism>
<accession>A0A2P0VNL7</accession>
<evidence type="ECO:0000313" key="1">
    <source>
        <dbReference type="EMBL" id="AUF82506.1"/>
    </source>
</evidence>
<gene>
    <name evidence="1" type="ORF">TetV_424</name>
</gene>
<name>A0A2P0VNL7_9VIRU</name>
<dbReference type="EMBL" id="KY322437">
    <property type="protein sequence ID" value="AUF82506.1"/>
    <property type="molecule type" value="Genomic_DNA"/>
</dbReference>
<keyword evidence="2" id="KW-1185">Reference proteome</keyword>
<sequence>MTICNVCVKDIKPNELTCVECKLKFNKCINFIRKNKDTRFKYGNYYDHTFHELYSKEQRKLRIDSRHRFYGTSAFKENDVESEWTNIKKIWLEYINGREFTRLFRQRTKIIVCDSDSDN</sequence>
<proteinExistence type="predicted"/>